<proteinExistence type="predicted"/>
<protein>
    <submittedName>
        <fullName evidence="3">XdhC family protein</fullName>
    </submittedName>
</protein>
<evidence type="ECO:0000313" key="4">
    <source>
        <dbReference type="Proteomes" id="UP001595530"/>
    </source>
</evidence>
<dbReference type="InterPro" id="IPR003777">
    <property type="entry name" value="XdhC_CoxI"/>
</dbReference>
<dbReference type="RefSeq" id="WP_390324926.1">
    <property type="nucleotide sequence ID" value="NZ_JBHRTP010000002.1"/>
</dbReference>
<gene>
    <name evidence="3" type="ORF">ACFOFO_00390</name>
</gene>
<dbReference type="Proteomes" id="UP001595530">
    <property type="component" value="Unassembled WGS sequence"/>
</dbReference>
<dbReference type="Pfam" id="PF13478">
    <property type="entry name" value="XdhC_C"/>
    <property type="match status" value="1"/>
</dbReference>
<dbReference type="InterPro" id="IPR036291">
    <property type="entry name" value="NAD(P)-bd_dom_sf"/>
</dbReference>
<dbReference type="EMBL" id="JBHRTP010000002">
    <property type="protein sequence ID" value="MFC3106431.1"/>
    <property type="molecule type" value="Genomic_DNA"/>
</dbReference>
<feature type="domain" description="XdhC- CoxI" evidence="1">
    <location>
        <begin position="15"/>
        <end position="69"/>
    </location>
</feature>
<organism evidence="3 4">
    <name type="scientific">Undibacterium arcticum</name>
    <dbReference type="NCBI Taxonomy" id="1762892"/>
    <lineage>
        <taxon>Bacteria</taxon>
        <taxon>Pseudomonadati</taxon>
        <taxon>Pseudomonadota</taxon>
        <taxon>Betaproteobacteria</taxon>
        <taxon>Burkholderiales</taxon>
        <taxon>Oxalobacteraceae</taxon>
        <taxon>Undibacterium</taxon>
    </lineage>
</organism>
<dbReference type="PANTHER" id="PTHR30388">
    <property type="entry name" value="ALDEHYDE OXIDOREDUCTASE MOLYBDENUM COFACTOR ASSEMBLY PROTEIN"/>
    <property type="match status" value="1"/>
</dbReference>
<comment type="caution">
    <text evidence="3">The sequence shown here is derived from an EMBL/GenBank/DDBJ whole genome shotgun (WGS) entry which is preliminary data.</text>
</comment>
<dbReference type="Gene3D" id="3.40.50.720">
    <property type="entry name" value="NAD(P)-binding Rossmann-like Domain"/>
    <property type="match status" value="1"/>
</dbReference>
<dbReference type="SUPFAM" id="SSF51735">
    <property type="entry name" value="NAD(P)-binding Rossmann-fold domains"/>
    <property type="match status" value="1"/>
</dbReference>
<name>A0ABV7EWZ1_9BURK</name>
<dbReference type="Pfam" id="PF02625">
    <property type="entry name" value="XdhC_CoxI"/>
    <property type="match status" value="1"/>
</dbReference>
<dbReference type="InterPro" id="IPR027051">
    <property type="entry name" value="XdhC_Rossmann_dom"/>
</dbReference>
<feature type="domain" description="XdhC Rossmann" evidence="2">
    <location>
        <begin position="164"/>
        <end position="305"/>
    </location>
</feature>
<reference evidence="4" key="1">
    <citation type="journal article" date="2019" name="Int. J. Syst. Evol. Microbiol.">
        <title>The Global Catalogue of Microorganisms (GCM) 10K type strain sequencing project: providing services to taxonomists for standard genome sequencing and annotation.</title>
        <authorList>
            <consortium name="The Broad Institute Genomics Platform"/>
            <consortium name="The Broad Institute Genome Sequencing Center for Infectious Disease"/>
            <person name="Wu L."/>
            <person name="Ma J."/>
        </authorList>
    </citation>
    <scope>NUCLEOTIDE SEQUENCE [LARGE SCALE GENOMIC DNA]</scope>
    <source>
        <strain evidence="4">KCTC 42986</strain>
    </source>
</reference>
<accession>A0ABV7EWZ1</accession>
<evidence type="ECO:0000259" key="2">
    <source>
        <dbReference type="Pfam" id="PF13478"/>
    </source>
</evidence>
<dbReference type="PANTHER" id="PTHR30388:SF4">
    <property type="entry name" value="MOLYBDENUM COFACTOR INSERTION CHAPERONE PAOD"/>
    <property type="match status" value="1"/>
</dbReference>
<evidence type="ECO:0000259" key="1">
    <source>
        <dbReference type="Pfam" id="PF02625"/>
    </source>
</evidence>
<dbReference type="InterPro" id="IPR052698">
    <property type="entry name" value="MoCofactor_Util/Proc"/>
</dbReference>
<evidence type="ECO:0000313" key="3">
    <source>
        <dbReference type="EMBL" id="MFC3106431.1"/>
    </source>
</evidence>
<sequence length="325" mass="35189">MDSENFSTLQAAADWRRQGHAVALVTVAETWGSSPRPVGAMLCLHEDGRVMGSVSGGCVEDDLIERLRRDGMPAALTTVTYGVTREEAARFGLPCGGTLRLIVEPLTDALWVHEVLDAIAGHQLVMRTIDLNTGAHTLAPARNNDLCGLESGWFRCLFGPRWRLLLIGAGQTSSIAAEIAKALDFHVIVCDPRDEFYRGWSVSSTDLLTIMPDDAVVHIEPDCRTAIVALTHDPKLDDMALLEALKSPAFYVGALGSRENQKNRRERLALFDLATCEINRLYGPVGLRIGSRTPAEIAVSIMAEIISVRNQVTTAVAIGASACIS</sequence>
<keyword evidence="4" id="KW-1185">Reference proteome</keyword>